<evidence type="ECO:0000313" key="5">
    <source>
        <dbReference type="Proteomes" id="UP000778523"/>
    </source>
</evidence>
<comment type="similarity">
    <text evidence="1">Belongs to the AB hydrolase superfamily. AB hydrolase 2 family.</text>
</comment>
<dbReference type="PANTHER" id="PTHR10655">
    <property type="entry name" value="LYSOPHOSPHOLIPASE-RELATED"/>
    <property type="match status" value="1"/>
</dbReference>
<dbReference type="NCBIfam" id="NF008525">
    <property type="entry name" value="PRK11460.1"/>
    <property type="match status" value="1"/>
</dbReference>
<evidence type="ECO:0000259" key="3">
    <source>
        <dbReference type="Pfam" id="PF02230"/>
    </source>
</evidence>
<reference evidence="4 5" key="1">
    <citation type="submission" date="2020-06" db="EMBL/GenBank/DDBJ databases">
        <title>Draft genome of Uliginosibacterium sp. IMCC34675.</title>
        <authorList>
            <person name="Song J."/>
        </authorList>
    </citation>
    <scope>NUCLEOTIDE SEQUENCE [LARGE SCALE GENOMIC DNA]</scope>
    <source>
        <strain evidence="4 5">IMCC34675</strain>
    </source>
</reference>
<sequence>MNDTLLIQQPATAAQRLILLFHGVGADARDLLPLGQAIAQAQAGAMVLSIAAAEPSDLGRGRQWFSVQGINEENRLARIAAALPGFVATVRHWQEVAGLTAEHTSLVGFSQGAIMSLAATQLADPPAAQILSIAGRFATPPTLASAVRVHLLHGTADPVIPVQQSQAAASALQQLGVTHSLDLIPGLGHGIDERALACVLQRLAEGAAP</sequence>
<dbReference type="SUPFAM" id="SSF53474">
    <property type="entry name" value="alpha/beta-Hydrolases"/>
    <property type="match status" value="1"/>
</dbReference>
<protein>
    <submittedName>
        <fullName evidence="4">Esterase</fullName>
    </submittedName>
</protein>
<dbReference type="Gene3D" id="3.40.50.1820">
    <property type="entry name" value="alpha/beta hydrolase"/>
    <property type="match status" value="1"/>
</dbReference>
<organism evidence="4 5">
    <name type="scientific">Uliginosibacterium aquaticum</name>
    <dbReference type="NCBI Taxonomy" id="2731212"/>
    <lineage>
        <taxon>Bacteria</taxon>
        <taxon>Pseudomonadati</taxon>
        <taxon>Pseudomonadota</taxon>
        <taxon>Betaproteobacteria</taxon>
        <taxon>Rhodocyclales</taxon>
        <taxon>Zoogloeaceae</taxon>
        <taxon>Uliginosibacterium</taxon>
    </lineage>
</organism>
<name>A0ABX2IGT3_9RHOO</name>
<comment type="caution">
    <text evidence="4">The sequence shown here is derived from an EMBL/GenBank/DDBJ whole genome shotgun (WGS) entry which is preliminary data.</text>
</comment>
<dbReference type="PANTHER" id="PTHR10655:SF17">
    <property type="entry name" value="LYSOPHOSPHOLIPASE-LIKE PROTEIN 1"/>
    <property type="match status" value="1"/>
</dbReference>
<evidence type="ECO:0000256" key="2">
    <source>
        <dbReference type="ARBA" id="ARBA00022801"/>
    </source>
</evidence>
<dbReference type="Pfam" id="PF02230">
    <property type="entry name" value="Abhydrolase_2"/>
    <property type="match status" value="1"/>
</dbReference>
<gene>
    <name evidence="4" type="primary">ypfH</name>
    <name evidence="4" type="ORF">HJ583_000825</name>
</gene>
<feature type="domain" description="Phospholipase/carboxylesterase/thioesterase" evidence="3">
    <location>
        <begin position="4"/>
        <end position="201"/>
    </location>
</feature>
<dbReference type="InterPro" id="IPR029058">
    <property type="entry name" value="AB_hydrolase_fold"/>
</dbReference>
<evidence type="ECO:0000256" key="1">
    <source>
        <dbReference type="ARBA" id="ARBA00006499"/>
    </source>
</evidence>
<dbReference type="RefSeq" id="WP_170019674.1">
    <property type="nucleotide sequence ID" value="NZ_JABCSC020000001.1"/>
</dbReference>
<proteinExistence type="inferred from homology"/>
<keyword evidence="2" id="KW-0378">Hydrolase</keyword>
<dbReference type="InterPro" id="IPR050565">
    <property type="entry name" value="LYPA1-2/EST-like"/>
</dbReference>
<dbReference type="EMBL" id="JABCSC020000001">
    <property type="protein sequence ID" value="NSL53558.1"/>
    <property type="molecule type" value="Genomic_DNA"/>
</dbReference>
<accession>A0ABX2IGT3</accession>
<evidence type="ECO:0000313" key="4">
    <source>
        <dbReference type="EMBL" id="NSL53558.1"/>
    </source>
</evidence>
<dbReference type="InterPro" id="IPR003140">
    <property type="entry name" value="PLipase/COase/thioEstase"/>
</dbReference>
<keyword evidence="5" id="KW-1185">Reference proteome</keyword>
<dbReference type="Proteomes" id="UP000778523">
    <property type="component" value="Unassembled WGS sequence"/>
</dbReference>